<dbReference type="RefSeq" id="WP_046769404.1">
    <property type="nucleotide sequence ID" value="NZ_KQ061232.1"/>
</dbReference>
<dbReference type="OrthoDB" id="3829600at2"/>
<reference evidence="2" key="1">
    <citation type="submission" date="2016-10" db="EMBL/GenBank/DDBJ databases">
        <authorList>
            <person name="Varghese N."/>
            <person name="Submissions S."/>
        </authorList>
    </citation>
    <scope>NUCLEOTIDE SEQUENCE [LARGE SCALE GENOMIC DNA]</scope>
    <source>
        <strain evidence="2">DSM 45079</strain>
    </source>
</reference>
<evidence type="ECO:0000313" key="2">
    <source>
        <dbReference type="Proteomes" id="UP000182977"/>
    </source>
</evidence>
<keyword evidence="2" id="KW-1185">Reference proteome</keyword>
<name>A0A1H2J3S0_9ACTN</name>
<dbReference type="EMBL" id="LT629791">
    <property type="protein sequence ID" value="SDU50785.1"/>
    <property type="molecule type" value="Genomic_DNA"/>
</dbReference>
<accession>A0A1H2J3S0</accession>
<gene>
    <name evidence="1" type="ORF">SAMN04488563_2252</name>
</gene>
<organism evidence="1 2">
    <name type="scientific">Jiangella alkaliphila</name>
    <dbReference type="NCBI Taxonomy" id="419479"/>
    <lineage>
        <taxon>Bacteria</taxon>
        <taxon>Bacillati</taxon>
        <taxon>Actinomycetota</taxon>
        <taxon>Actinomycetes</taxon>
        <taxon>Jiangellales</taxon>
        <taxon>Jiangellaceae</taxon>
        <taxon>Jiangella</taxon>
    </lineage>
</organism>
<dbReference type="Proteomes" id="UP000182977">
    <property type="component" value="Chromosome I"/>
</dbReference>
<evidence type="ECO:0000313" key="1">
    <source>
        <dbReference type="EMBL" id="SDU50785.1"/>
    </source>
</evidence>
<protein>
    <submittedName>
        <fullName evidence="1">Uncharacterized protein</fullName>
    </submittedName>
</protein>
<proteinExistence type="predicted"/>
<dbReference type="AlphaFoldDB" id="A0A1H2J3S0"/>
<sequence length="66" mass="7523">MSIDERLDLEFAYTSYADSCRDLYSLTYRCRRPHGHDGVHAAGFGTHRVRWAHDPDHGLDAPPVNP</sequence>